<comment type="caution">
    <text evidence="1">The sequence shown here is derived from an EMBL/GenBank/DDBJ whole genome shotgun (WGS) entry which is preliminary data.</text>
</comment>
<keyword evidence="2" id="KW-1185">Reference proteome</keyword>
<proteinExistence type="predicted"/>
<gene>
    <name evidence="1" type="ORF">F1189_31550</name>
</gene>
<organism evidence="1 2">
    <name type="scientific">Rhodovastum atsumiense</name>
    <dbReference type="NCBI Taxonomy" id="504468"/>
    <lineage>
        <taxon>Bacteria</taxon>
        <taxon>Pseudomonadati</taxon>
        <taxon>Pseudomonadota</taxon>
        <taxon>Alphaproteobacteria</taxon>
        <taxon>Acetobacterales</taxon>
        <taxon>Acetobacteraceae</taxon>
        <taxon>Rhodovastum</taxon>
    </lineage>
</organism>
<dbReference type="OrthoDB" id="7265155at2"/>
<evidence type="ECO:0000313" key="2">
    <source>
        <dbReference type="Proteomes" id="UP000325255"/>
    </source>
</evidence>
<accession>A0A5M6II33</accession>
<reference evidence="1 2" key="1">
    <citation type="submission" date="2019-09" db="EMBL/GenBank/DDBJ databases">
        <title>Genome sequence of Rhodovastum atsumiense, a diverse member of the Acetobacteraceae family of non-sulfur purple photosynthetic bacteria.</title>
        <authorList>
            <person name="Meyer T."/>
            <person name="Kyndt J."/>
        </authorList>
    </citation>
    <scope>NUCLEOTIDE SEQUENCE [LARGE SCALE GENOMIC DNA]</scope>
    <source>
        <strain evidence="1 2">DSM 21279</strain>
    </source>
</reference>
<dbReference type="EMBL" id="VWPK01000131">
    <property type="protein sequence ID" value="KAA5607923.1"/>
    <property type="molecule type" value="Genomic_DNA"/>
</dbReference>
<protein>
    <submittedName>
        <fullName evidence="1">Uncharacterized protein</fullName>
    </submittedName>
</protein>
<dbReference type="AlphaFoldDB" id="A0A5M6II33"/>
<sequence>MAFLIRNLSVLAYAQGHTQWHYRERATLAEAQAQGHFNAAVDMMTAGDVIFVSAPDGGVMLYVTGTAGGVVSVQPMAATPVLPLPARAA</sequence>
<dbReference type="RefSeq" id="WP_150045819.1">
    <property type="nucleotide sequence ID" value="NZ_OW485601.1"/>
</dbReference>
<evidence type="ECO:0000313" key="1">
    <source>
        <dbReference type="EMBL" id="KAA5607923.1"/>
    </source>
</evidence>
<name>A0A5M6II33_9PROT</name>
<dbReference type="Proteomes" id="UP000325255">
    <property type="component" value="Unassembled WGS sequence"/>
</dbReference>